<protein>
    <submittedName>
        <fullName evidence="3">Ribosomal protein S6--L-glutamate ligase/gamma-F420-2:alpha-L-glutamate ligase</fullName>
        <ecNumber evidence="3">6.3.2.-</ecNumber>
        <ecNumber evidence="3">6.3.2.32</ecNumber>
    </submittedName>
</protein>
<evidence type="ECO:0000256" key="1">
    <source>
        <dbReference type="PROSITE-ProRule" id="PRU00409"/>
    </source>
</evidence>
<dbReference type="GO" id="GO:0043774">
    <property type="term" value="F:coenzyme F420-2 alpha-glutamyl ligase activity"/>
    <property type="evidence" value="ECO:0007669"/>
    <property type="project" value="UniProtKB-EC"/>
</dbReference>
<keyword evidence="1" id="KW-0067">ATP-binding</keyword>
<dbReference type="GO" id="GO:0018169">
    <property type="term" value="F:ribosomal S6-glutamic acid ligase activity"/>
    <property type="evidence" value="ECO:0007669"/>
    <property type="project" value="TreeGrafter"/>
</dbReference>
<accession>A0A7W8CUY2</accession>
<dbReference type="EMBL" id="JACHHE010000005">
    <property type="protein sequence ID" value="MBB5180722.1"/>
    <property type="molecule type" value="Genomic_DNA"/>
</dbReference>
<dbReference type="PROSITE" id="PS00866">
    <property type="entry name" value="CPSASE_1"/>
    <property type="match status" value="1"/>
</dbReference>
<dbReference type="PROSITE" id="PS50975">
    <property type="entry name" value="ATP_GRASP"/>
    <property type="match status" value="1"/>
</dbReference>
<dbReference type="PANTHER" id="PTHR21621:SF0">
    <property type="entry name" value="BETA-CITRYLGLUTAMATE SYNTHASE B-RELATED"/>
    <property type="match status" value="1"/>
</dbReference>
<evidence type="ECO:0000313" key="4">
    <source>
        <dbReference type="Proteomes" id="UP000525923"/>
    </source>
</evidence>
<keyword evidence="4" id="KW-1185">Reference proteome</keyword>
<feature type="domain" description="ATP-grasp" evidence="2">
    <location>
        <begin position="61"/>
        <end position="250"/>
    </location>
</feature>
<dbReference type="Gene3D" id="3.30.470.20">
    <property type="entry name" value="ATP-grasp fold, B domain"/>
    <property type="match status" value="1"/>
</dbReference>
<proteinExistence type="predicted"/>
<dbReference type="InterPro" id="IPR011761">
    <property type="entry name" value="ATP-grasp"/>
</dbReference>
<dbReference type="EC" id="6.3.2.-" evidence="3"/>
<keyword evidence="3" id="KW-0689">Ribosomal protein</keyword>
<dbReference type="Pfam" id="PF08443">
    <property type="entry name" value="RimK"/>
    <property type="match status" value="1"/>
</dbReference>
<dbReference type="GO" id="GO:0005737">
    <property type="term" value="C:cytoplasm"/>
    <property type="evidence" value="ECO:0007669"/>
    <property type="project" value="TreeGrafter"/>
</dbReference>
<organism evidence="3 4">
    <name type="scientific">Planococcus koreensis</name>
    <dbReference type="NCBI Taxonomy" id="112331"/>
    <lineage>
        <taxon>Bacteria</taxon>
        <taxon>Bacillati</taxon>
        <taxon>Bacillota</taxon>
        <taxon>Bacilli</taxon>
        <taxon>Bacillales</taxon>
        <taxon>Caryophanaceae</taxon>
        <taxon>Planococcus</taxon>
    </lineage>
</organism>
<reference evidence="3 4" key="1">
    <citation type="submission" date="2020-08" db="EMBL/GenBank/DDBJ databases">
        <title>Genomic Encyclopedia of Type Strains, Phase IV (KMG-IV): sequencing the most valuable type-strain genomes for metagenomic binning, comparative biology and taxonomic classification.</title>
        <authorList>
            <person name="Goeker M."/>
        </authorList>
    </citation>
    <scope>NUCLEOTIDE SEQUENCE [LARGE SCALE GENOMIC DNA]</scope>
    <source>
        <strain evidence="3 4">DSM 15895</strain>
    </source>
</reference>
<dbReference type="Proteomes" id="UP000525923">
    <property type="component" value="Unassembled WGS sequence"/>
</dbReference>
<dbReference type="SUPFAM" id="SSF56059">
    <property type="entry name" value="Glutathione synthetase ATP-binding domain-like"/>
    <property type="match status" value="1"/>
</dbReference>
<keyword evidence="3" id="KW-0436">Ligase</keyword>
<dbReference type="OrthoDB" id="4426445at2"/>
<dbReference type="GO" id="GO:0005524">
    <property type="term" value="F:ATP binding"/>
    <property type="evidence" value="ECO:0007669"/>
    <property type="project" value="UniProtKB-UniRule"/>
</dbReference>
<evidence type="ECO:0000313" key="3">
    <source>
        <dbReference type="EMBL" id="MBB5180722.1"/>
    </source>
</evidence>
<dbReference type="GO" id="GO:0046872">
    <property type="term" value="F:metal ion binding"/>
    <property type="evidence" value="ECO:0007669"/>
    <property type="project" value="InterPro"/>
</dbReference>
<comment type="caution">
    <text evidence="3">The sequence shown here is derived from an EMBL/GenBank/DDBJ whole genome shotgun (WGS) entry which is preliminary data.</text>
</comment>
<keyword evidence="3" id="KW-0687">Ribonucleoprotein</keyword>
<name>A0A7W8CUY2_9BACL</name>
<dbReference type="GO" id="GO:0009432">
    <property type="term" value="P:SOS response"/>
    <property type="evidence" value="ECO:0007669"/>
    <property type="project" value="TreeGrafter"/>
</dbReference>
<sequence length="263" mass="29355">MILLYEPADAERNAGFICELERFGDFELMLWEDWSIGGMSALAAKLSGLMVLNRTRQPGAMRFLEDHGVRLVNRAEVNRIANDKWQSFGMMTLLGVPMIPTYREPQSFPCVMKPAGGHGGHGVDIIHSPAEIPAIAPPLVFQPVVEHTADVRAYIIGNQVVGAVKRSSAESFKANYTLGGDAAKYELSAAQEQDVLRIVRALNSDYVGIDFLLLPDGRHVFNEIEDPVGARSFYATHDENIAELLVLYLKELEKEWPFRVKRQ</sequence>
<gene>
    <name evidence="3" type="ORF">HNQ44_002151</name>
</gene>
<dbReference type="InterPro" id="IPR013651">
    <property type="entry name" value="ATP-grasp_RimK-type"/>
</dbReference>
<dbReference type="RefSeq" id="WP_135500585.1">
    <property type="nucleotide sequence ID" value="NZ_JACHHE010000005.1"/>
</dbReference>
<dbReference type="GO" id="GO:0005840">
    <property type="term" value="C:ribosome"/>
    <property type="evidence" value="ECO:0007669"/>
    <property type="project" value="UniProtKB-KW"/>
</dbReference>
<dbReference type="EC" id="6.3.2.32" evidence="3"/>
<dbReference type="AlphaFoldDB" id="A0A7W8CUY2"/>
<keyword evidence="1" id="KW-0547">Nucleotide-binding</keyword>
<dbReference type="PANTHER" id="PTHR21621">
    <property type="entry name" value="RIBOSOMAL PROTEIN S6 MODIFICATION PROTEIN"/>
    <property type="match status" value="1"/>
</dbReference>
<dbReference type="InterPro" id="IPR005479">
    <property type="entry name" value="CPAse_ATP-bd"/>
</dbReference>
<evidence type="ECO:0000259" key="2">
    <source>
        <dbReference type="PROSITE" id="PS50975"/>
    </source>
</evidence>